<evidence type="ECO:0000313" key="2">
    <source>
        <dbReference type="Proteomes" id="UP000016496"/>
    </source>
</evidence>
<accession>U2CJE1</accession>
<dbReference type="PATRIC" id="fig|1321819.3.peg.2092"/>
<proteinExistence type="predicted"/>
<dbReference type="Proteomes" id="UP000016496">
    <property type="component" value="Unassembled WGS sequence"/>
</dbReference>
<reference evidence="1 2" key="1">
    <citation type="submission" date="2013-08" db="EMBL/GenBank/DDBJ databases">
        <authorList>
            <person name="Weinstock G."/>
            <person name="Sodergren E."/>
            <person name="Wylie T."/>
            <person name="Fulton L."/>
            <person name="Fulton R."/>
            <person name="Fronick C."/>
            <person name="O'Laughlin M."/>
            <person name="Godfrey J."/>
            <person name="Miner T."/>
            <person name="Herter B."/>
            <person name="Appelbaum E."/>
            <person name="Cordes M."/>
            <person name="Lek S."/>
            <person name="Wollam A."/>
            <person name="Pepin K.H."/>
            <person name="Palsikar V.B."/>
            <person name="Mitreva M."/>
            <person name="Wilson R.K."/>
        </authorList>
    </citation>
    <scope>NUCLEOTIDE SEQUENCE [LARGE SCALE GENOMIC DNA]</scope>
    <source>
        <strain evidence="1 2">F0041</strain>
    </source>
</reference>
<sequence length="98" mass="11498">MRSEFSSFSFLTSDFSVSRHNRHSKHDIVSFKKNDFGVFQLSRGARVLCCKNGVVLHKTYLAICPMQINPSRRAEHFFLEKRGFMPRMHLLTAWVQSY</sequence>
<protein>
    <submittedName>
        <fullName evidence="1">Uncharacterized protein</fullName>
    </submittedName>
</protein>
<evidence type="ECO:0000313" key="1">
    <source>
        <dbReference type="EMBL" id="ERI84655.1"/>
    </source>
</evidence>
<dbReference type="AlphaFoldDB" id="U2CJE1"/>
<dbReference type="EMBL" id="AWSV01000117">
    <property type="protein sequence ID" value="ERI84655.1"/>
    <property type="molecule type" value="Genomic_DNA"/>
</dbReference>
<name>U2CJE1_9BACE</name>
<comment type="caution">
    <text evidence="1">The sequence shown here is derived from an EMBL/GenBank/DDBJ whole genome shotgun (WGS) entry which is preliminary data.</text>
</comment>
<dbReference type="HOGENOM" id="CLU_2328041_0_0_10"/>
<organism evidence="1 2">
    <name type="scientific">Bacteroides pyogenes F0041</name>
    <dbReference type="NCBI Taxonomy" id="1321819"/>
    <lineage>
        <taxon>Bacteria</taxon>
        <taxon>Pseudomonadati</taxon>
        <taxon>Bacteroidota</taxon>
        <taxon>Bacteroidia</taxon>
        <taxon>Bacteroidales</taxon>
        <taxon>Bacteroidaceae</taxon>
        <taxon>Bacteroides</taxon>
    </lineage>
</organism>
<gene>
    <name evidence="1" type="ORF">HMPREF1981_02266</name>
</gene>